<organism evidence="1 2">
    <name type="scientific">Shewanella pneumatophori</name>
    <dbReference type="NCBI Taxonomy" id="314092"/>
    <lineage>
        <taxon>Bacteria</taxon>
        <taxon>Pseudomonadati</taxon>
        <taxon>Pseudomonadota</taxon>
        <taxon>Gammaproteobacteria</taxon>
        <taxon>Alteromonadales</taxon>
        <taxon>Shewanellaceae</taxon>
        <taxon>Shewanella</taxon>
    </lineage>
</organism>
<protein>
    <submittedName>
        <fullName evidence="1">Uncharacterized protein</fullName>
    </submittedName>
</protein>
<dbReference type="RefSeq" id="WP_248950582.1">
    <property type="nucleotide sequence ID" value="NZ_JAKILB010000007.1"/>
</dbReference>
<evidence type="ECO:0000313" key="1">
    <source>
        <dbReference type="EMBL" id="MCL1139439.1"/>
    </source>
</evidence>
<gene>
    <name evidence="1" type="ORF">L2740_12890</name>
</gene>
<name>A0A9X1ZBX1_9GAMM</name>
<comment type="caution">
    <text evidence="1">The sequence shown here is derived from an EMBL/GenBank/DDBJ whole genome shotgun (WGS) entry which is preliminary data.</text>
</comment>
<dbReference type="Proteomes" id="UP001139293">
    <property type="component" value="Unassembled WGS sequence"/>
</dbReference>
<keyword evidence="2" id="KW-1185">Reference proteome</keyword>
<reference evidence="1" key="1">
    <citation type="submission" date="2022-01" db="EMBL/GenBank/DDBJ databases">
        <title>Whole genome-based taxonomy of the Shewanellaceae.</title>
        <authorList>
            <person name="Martin-Rodriguez A.J."/>
        </authorList>
    </citation>
    <scope>NUCLEOTIDE SEQUENCE</scope>
    <source>
        <strain evidence="1">KCTC 23973</strain>
    </source>
</reference>
<sequence length="101" mass="11521">MSTTPWQGNSVTTLKDVQTTNVFTLELKEKIPMDAMNLNVINEVKIKGRLLSDVAKDYGLTTKKVYQIVHQNEQKSNPKLFPIVQQTKSLGLRIKQLLRSH</sequence>
<accession>A0A9X1ZBX1</accession>
<dbReference type="EMBL" id="JAKILB010000007">
    <property type="protein sequence ID" value="MCL1139439.1"/>
    <property type="molecule type" value="Genomic_DNA"/>
</dbReference>
<proteinExistence type="predicted"/>
<evidence type="ECO:0000313" key="2">
    <source>
        <dbReference type="Proteomes" id="UP001139293"/>
    </source>
</evidence>
<dbReference type="AlphaFoldDB" id="A0A9X1ZBX1"/>